<name>A0AAV6XJ15_9LAMI</name>
<dbReference type="Proteomes" id="UP000826271">
    <property type="component" value="Unassembled WGS sequence"/>
</dbReference>
<dbReference type="AlphaFoldDB" id="A0AAV6XJ15"/>
<evidence type="ECO:0000256" key="1">
    <source>
        <dbReference type="SAM" id="MobiDB-lite"/>
    </source>
</evidence>
<organism evidence="2 3">
    <name type="scientific">Buddleja alternifolia</name>
    <dbReference type="NCBI Taxonomy" id="168488"/>
    <lineage>
        <taxon>Eukaryota</taxon>
        <taxon>Viridiplantae</taxon>
        <taxon>Streptophyta</taxon>
        <taxon>Embryophyta</taxon>
        <taxon>Tracheophyta</taxon>
        <taxon>Spermatophyta</taxon>
        <taxon>Magnoliopsida</taxon>
        <taxon>eudicotyledons</taxon>
        <taxon>Gunneridae</taxon>
        <taxon>Pentapetalae</taxon>
        <taxon>asterids</taxon>
        <taxon>lamiids</taxon>
        <taxon>Lamiales</taxon>
        <taxon>Scrophulariaceae</taxon>
        <taxon>Buddlejeae</taxon>
        <taxon>Buddleja</taxon>
    </lineage>
</organism>
<protein>
    <recommendedName>
        <fullName evidence="4">DDE Tnp4 domain-containing protein</fullName>
    </recommendedName>
</protein>
<feature type="compositionally biased region" description="Low complexity" evidence="1">
    <location>
        <begin position="131"/>
        <end position="165"/>
    </location>
</feature>
<feature type="region of interest" description="Disordered" evidence="1">
    <location>
        <begin position="124"/>
        <end position="168"/>
    </location>
</feature>
<sequence>MKANPAPAPLTRKRSALVIREPPVSSALTSIEEVGLGEEEDKEPSLLRKNSKLARLEATPEAVTVQPSTDTTPRDDHTSMVTQLIPNPVPPSLAENVSTSELPTATASSSHELVLVTDMGIPFTPSPSPPLSESSPATTVEPHQVSVPSSVVPTDPMPSSSAVPAPLAPPEDDIIVPAFSKIELTTALYDVCWEGSTADSRVLKDAVARPNGLKVPNGDYYLCDCGYTNGEGFLAPYRGVRYHMQEWDA</sequence>
<evidence type="ECO:0008006" key="4">
    <source>
        <dbReference type="Google" id="ProtNLM"/>
    </source>
</evidence>
<dbReference type="EMBL" id="WHWC01000007">
    <property type="protein sequence ID" value="KAG8379120.1"/>
    <property type="molecule type" value="Genomic_DNA"/>
</dbReference>
<keyword evidence="3" id="KW-1185">Reference proteome</keyword>
<proteinExistence type="predicted"/>
<evidence type="ECO:0000313" key="2">
    <source>
        <dbReference type="EMBL" id="KAG8379120.1"/>
    </source>
</evidence>
<evidence type="ECO:0000313" key="3">
    <source>
        <dbReference type="Proteomes" id="UP000826271"/>
    </source>
</evidence>
<gene>
    <name evidence="2" type="ORF">BUALT_Bualt07G0055100</name>
</gene>
<reference evidence="2" key="1">
    <citation type="submission" date="2019-10" db="EMBL/GenBank/DDBJ databases">
        <authorList>
            <person name="Zhang R."/>
            <person name="Pan Y."/>
            <person name="Wang J."/>
            <person name="Ma R."/>
            <person name="Yu S."/>
        </authorList>
    </citation>
    <scope>NUCLEOTIDE SEQUENCE</scope>
    <source>
        <strain evidence="2">LA-IB0</strain>
        <tissue evidence="2">Leaf</tissue>
    </source>
</reference>
<comment type="caution">
    <text evidence="2">The sequence shown here is derived from an EMBL/GenBank/DDBJ whole genome shotgun (WGS) entry which is preliminary data.</text>
</comment>
<accession>A0AAV6XJ15</accession>
<feature type="region of interest" description="Disordered" evidence="1">
    <location>
        <begin position="57"/>
        <end position="78"/>
    </location>
</feature>